<reference evidence="2 3" key="1">
    <citation type="submission" date="2016-12" db="EMBL/GenBank/DDBJ databases">
        <authorList>
            <person name="Song W.-J."/>
            <person name="Kurnit D.M."/>
        </authorList>
    </citation>
    <scope>NUCLEOTIDE SEQUENCE [LARGE SCALE GENOMIC DNA]</scope>
    <source>
        <strain evidence="2 3">DSM 11393</strain>
    </source>
</reference>
<evidence type="ECO:0000256" key="1">
    <source>
        <dbReference type="SAM" id="Phobius"/>
    </source>
</evidence>
<dbReference type="Proteomes" id="UP000186469">
    <property type="component" value="Unassembled WGS sequence"/>
</dbReference>
<dbReference type="RefSeq" id="WP_072697158.1">
    <property type="nucleotide sequence ID" value="NZ_FRDI01000006.1"/>
</dbReference>
<feature type="transmembrane region" description="Helical" evidence="1">
    <location>
        <begin position="7"/>
        <end position="24"/>
    </location>
</feature>
<protein>
    <submittedName>
        <fullName evidence="2">Uncharacterized protein</fullName>
    </submittedName>
</protein>
<keyword evidence="1" id="KW-1133">Transmembrane helix</keyword>
<keyword evidence="1" id="KW-0812">Transmembrane</keyword>
<dbReference type="EMBL" id="FRDI01000006">
    <property type="protein sequence ID" value="SHN64882.1"/>
    <property type="molecule type" value="Genomic_DNA"/>
</dbReference>
<evidence type="ECO:0000313" key="3">
    <source>
        <dbReference type="Proteomes" id="UP000186469"/>
    </source>
</evidence>
<keyword evidence="3" id="KW-1185">Reference proteome</keyword>
<keyword evidence="1" id="KW-0472">Membrane</keyword>
<accession>A0A1M7T2J3</accession>
<organism evidence="2 3">
    <name type="scientific">Desulfovibrio litoralis DSM 11393</name>
    <dbReference type="NCBI Taxonomy" id="1121455"/>
    <lineage>
        <taxon>Bacteria</taxon>
        <taxon>Pseudomonadati</taxon>
        <taxon>Thermodesulfobacteriota</taxon>
        <taxon>Desulfovibrionia</taxon>
        <taxon>Desulfovibrionales</taxon>
        <taxon>Desulfovibrionaceae</taxon>
        <taxon>Desulfovibrio</taxon>
    </lineage>
</organism>
<sequence>MSSTAKYLFTILLVFSGLVCLYYINQNRLHPNETTEELKLVNNFLGSSVKSFVPEAKNKTWRKILSKHSFSKDQRIGFRAVNNTNEDFLSKELVLLIEIDPKDSAYSKVLADNNMQIDSLTIGLYFLIPKDSKTQNYQLKKTTLWDMTKKNQPFMVILQDVDSSQLVAELVNNKPLSLPTEILSLLLSNYK</sequence>
<name>A0A1M7T2J3_9BACT</name>
<dbReference type="AlphaFoldDB" id="A0A1M7T2J3"/>
<proteinExistence type="predicted"/>
<evidence type="ECO:0000313" key="2">
    <source>
        <dbReference type="EMBL" id="SHN64882.1"/>
    </source>
</evidence>
<gene>
    <name evidence="2" type="ORF">SAMN02745728_01469</name>
</gene>